<feature type="non-terminal residue" evidence="4">
    <location>
        <position position="1"/>
    </location>
</feature>
<dbReference type="PATRIC" id="fig|1384056.3.peg.2500"/>
<dbReference type="PIRSF" id="PIRSF015558">
    <property type="entry name" value="Txn_reg_DeoR_prd"/>
    <property type="match status" value="1"/>
</dbReference>
<dbReference type="RefSeq" id="WP_052575464.1">
    <property type="nucleotide sequence ID" value="NZ_AVCK01000063.1"/>
</dbReference>
<evidence type="ECO:0000259" key="1">
    <source>
        <dbReference type="Pfam" id="PF13280"/>
    </source>
</evidence>
<feature type="domain" description="DNA-binding transcriptional repressor CapW C-terminal dimerisation" evidence="2">
    <location>
        <begin position="185"/>
        <end position="254"/>
    </location>
</feature>
<accession>A0A091BAZ5</accession>
<dbReference type="Proteomes" id="UP000029393">
    <property type="component" value="Unassembled WGS sequence"/>
</dbReference>
<dbReference type="PROSITE" id="PS52050">
    <property type="entry name" value="WYL"/>
    <property type="match status" value="1"/>
</dbReference>
<dbReference type="PANTHER" id="PTHR34580:SF3">
    <property type="entry name" value="PROTEIN PAFB"/>
    <property type="match status" value="1"/>
</dbReference>
<dbReference type="Pfam" id="PF26109">
    <property type="entry name" value="WHD_BrxR"/>
    <property type="match status" value="1"/>
</dbReference>
<sequence length="265" mass="29706">LQRKDICEAFGLTLNHVTREITAYRKLHKNNLVYDPETRAWRIGPSFKPAYATGDPGEYLAMLHAYALSGEAAVMVTAGPAVKAETLPPVAGKIDRAVLKDIIGGLRRHGGVLVKYQSFSDPEPTERTLWPHALVFANERWHVRAYDSRKQRFSDFVLARILKARPATEAAAPASAADDRDWQTQVTIDVFPSPGLSASQQAVVAREFGMRRQGELWSWKVSMRQCLVKYFLLAHRLDLPASAAPHRRVALRDPKLAKDYAFTDD</sequence>
<dbReference type="AlphaFoldDB" id="A0A091BAZ5"/>
<comment type="caution">
    <text evidence="4">The sequence shown here is derived from an EMBL/GenBank/DDBJ whole genome shotgun (WGS) entry which is preliminary data.</text>
</comment>
<proteinExistence type="predicted"/>
<gene>
    <name evidence="4" type="ORF">N787_04870</name>
</gene>
<feature type="domain" description="WYL" evidence="1">
    <location>
        <begin position="98"/>
        <end position="165"/>
    </location>
</feature>
<dbReference type="Pfam" id="PF26107">
    <property type="entry name" value="BrxR_CTD"/>
    <property type="match status" value="1"/>
</dbReference>
<evidence type="ECO:0000259" key="2">
    <source>
        <dbReference type="Pfam" id="PF26107"/>
    </source>
</evidence>
<dbReference type="PANTHER" id="PTHR34580">
    <property type="match status" value="1"/>
</dbReference>
<dbReference type="InterPro" id="IPR059020">
    <property type="entry name" value="CapW_CTD"/>
</dbReference>
<protein>
    <submittedName>
        <fullName evidence="4">Uncharacterized protein</fullName>
    </submittedName>
</protein>
<dbReference type="InterPro" id="IPR026881">
    <property type="entry name" value="WYL_dom"/>
</dbReference>
<dbReference type="STRING" id="1384056.N787_04870"/>
<dbReference type="EMBL" id="AVCK01000063">
    <property type="protein sequence ID" value="KFN41615.1"/>
    <property type="molecule type" value="Genomic_DNA"/>
</dbReference>
<dbReference type="Pfam" id="PF13280">
    <property type="entry name" value="WYL"/>
    <property type="match status" value="1"/>
</dbReference>
<evidence type="ECO:0000313" key="5">
    <source>
        <dbReference type="Proteomes" id="UP000029393"/>
    </source>
</evidence>
<feature type="domain" description="DNA-binding transcriptional repressor CapW winged helix-turn-helix" evidence="3">
    <location>
        <begin position="1"/>
        <end position="64"/>
    </location>
</feature>
<evidence type="ECO:0000259" key="3">
    <source>
        <dbReference type="Pfam" id="PF26109"/>
    </source>
</evidence>
<organism evidence="4 5">
    <name type="scientific">Arenimonas metalli CF5-1</name>
    <dbReference type="NCBI Taxonomy" id="1384056"/>
    <lineage>
        <taxon>Bacteria</taxon>
        <taxon>Pseudomonadati</taxon>
        <taxon>Pseudomonadota</taxon>
        <taxon>Gammaproteobacteria</taxon>
        <taxon>Lysobacterales</taxon>
        <taxon>Lysobacteraceae</taxon>
        <taxon>Arenimonas</taxon>
    </lineage>
</organism>
<keyword evidence="5" id="KW-1185">Reference proteome</keyword>
<dbReference type="InterPro" id="IPR051534">
    <property type="entry name" value="CBASS_pafABC_assoc_protein"/>
</dbReference>
<dbReference type="eggNOG" id="COG2378">
    <property type="taxonomic scope" value="Bacteria"/>
</dbReference>
<dbReference type="InterPro" id="IPR016634">
    <property type="entry name" value="CapW-like"/>
</dbReference>
<dbReference type="InterPro" id="IPR059019">
    <property type="entry name" value="WHD_CapW"/>
</dbReference>
<reference evidence="4 5" key="1">
    <citation type="submission" date="2013-09" db="EMBL/GenBank/DDBJ databases">
        <title>Genome sequencing of Arenimonas metalli.</title>
        <authorList>
            <person name="Chen F."/>
            <person name="Wang G."/>
        </authorList>
    </citation>
    <scope>NUCLEOTIDE SEQUENCE [LARGE SCALE GENOMIC DNA]</scope>
    <source>
        <strain evidence="4 5">CF5-1</strain>
    </source>
</reference>
<name>A0A091BAZ5_9GAMM</name>
<evidence type="ECO:0000313" key="4">
    <source>
        <dbReference type="EMBL" id="KFN41615.1"/>
    </source>
</evidence>
<dbReference type="OrthoDB" id="9807255at2"/>